<feature type="compositionally biased region" description="Basic and acidic residues" evidence="5">
    <location>
        <begin position="159"/>
        <end position="168"/>
    </location>
</feature>
<feature type="domain" description="B box-type" evidence="6">
    <location>
        <begin position="1"/>
        <end position="45"/>
    </location>
</feature>
<dbReference type="Pfam" id="PF00643">
    <property type="entry name" value="zf-B_box"/>
    <property type="match status" value="1"/>
</dbReference>
<protein>
    <recommendedName>
        <fullName evidence="6">B box-type domain-containing protein</fullName>
    </recommendedName>
</protein>
<reference evidence="7" key="1">
    <citation type="submission" date="2022-12" db="EMBL/GenBank/DDBJ databases">
        <title>Draft genome assemblies for two species of Escallonia (Escalloniales).</title>
        <authorList>
            <person name="Chanderbali A."/>
            <person name="Dervinis C."/>
            <person name="Anghel I."/>
            <person name="Soltis D."/>
            <person name="Soltis P."/>
            <person name="Zapata F."/>
        </authorList>
    </citation>
    <scope>NUCLEOTIDE SEQUENCE</scope>
    <source>
        <strain evidence="7">UCBG64.0493</strain>
        <tissue evidence="7">Leaf</tissue>
    </source>
</reference>
<evidence type="ECO:0000259" key="6">
    <source>
        <dbReference type="PROSITE" id="PS50119"/>
    </source>
</evidence>
<dbReference type="GO" id="GO:0008270">
    <property type="term" value="F:zinc ion binding"/>
    <property type="evidence" value="ECO:0007669"/>
    <property type="project" value="UniProtKB-KW"/>
</dbReference>
<feature type="compositionally biased region" description="Acidic residues" evidence="5">
    <location>
        <begin position="84"/>
        <end position="125"/>
    </location>
</feature>
<organism evidence="7 8">
    <name type="scientific">Escallonia herrerae</name>
    <dbReference type="NCBI Taxonomy" id="1293975"/>
    <lineage>
        <taxon>Eukaryota</taxon>
        <taxon>Viridiplantae</taxon>
        <taxon>Streptophyta</taxon>
        <taxon>Embryophyta</taxon>
        <taxon>Tracheophyta</taxon>
        <taxon>Spermatophyta</taxon>
        <taxon>Magnoliopsida</taxon>
        <taxon>eudicotyledons</taxon>
        <taxon>Gunneridae</taxon>
        <taxon>Pentapetalae</taxon>
        <taxon>asterids</taxon>
        <taxon>campanulids</taxon>
        <taxon>Escalloniales</taxon>
        <taxon>Escalloniaceae</taxon>
        <taxon>Escallonia</taxon>
    </lineage>
</organism>
<dbReference type="PROSITE" id="PS50119">
    <property type="entry name" value="ZF_BBOX"/>
    <property type="match status" value="1"/>
</dbReference>
<name>A0AA89ALX5_9ASTE</name>
<dbReference type="PANTHER" id="PTHR31717">
    <property type="entry name" value="ZINC FINGER PROTEIN CONSTANS-LIKE 10"/>
    <property type="match status" value="1"/>
</dbReference>
<dbReference type="PANTHER" id="PTHR31717:SF60">
    <property type="entry name" value="B-BOX TYPE ZINC FINGER FAMILY PROTEIN"/>
    <property type="match status" value="1"/>
</dbReference>
<dbReference type="SMART" id="SM00336">
    <property type="entry name" value="BBOX"/>
    <property type="match status" value="1"/>
</dbReference>
<keyword evidence="1" id="KW-0479">Metal-binding</keyword>
<evidence type="ECO:0000313" key="7">
    <source>
        <dbReference type="EMBL" id="KAK3009044.1"/>
    </source>
</evidence>
<keyword evidence="8" id="KW-1185">Reference proteome</keyword>
<feature type="region of interest" description="Disordered" evidence="5">
    <location>
        <begin position="83"/>
        <end position="237"/>
    </location>
</feature>
<gene>
    <name evidence="7" type="ORF">RJ639_014978</name>
</gene>
<dbReference type="CDD" id="cd19821">
    <property type="entry name" value="Bbox1_BBX-like"/>
    <property type="match status" value="1"/>
</dbReference>
<keyword evidence="2 4" id="KW-0863">Zinc-finger</keyword>
<evidence type="ECO:0000313" key="8">
    <source>
        <dbReference type="Proteomes" id="UP001188597"/>
    </source>
</evidence>
<evidence type="ECO:0000256" key="3">
    <source>
        <dbReference type="ARBA" id="ARBA00022833"/>
    </source>
</evidence>
<evidence type="ECO:0000256" key="2">
    <source>
        <dbReference type="ARBA" id="ARBA00022771"/>
    </source>
</evidence>
<evidence type="ECO:0000256" key="5">
    <source>
        <dbReference type="SAM" id="MobiDB-lite"/>
    </source>
</evidence>
<dbReference type="AlphaFoldDB" id="A0AA89ALX5"/>
<keyword evidence="3" id="KW-0862">Zinc</keyword>
<comment type="caution">
    <text evidence="7">The sequence shown here is derived from an EMBL/GenBank/DDBJ whole genome shotgun (WGS) entry which is preliminary data.</text>
</comment>
<proteinExistence type="predicted"/>
<evidence type="ECO:0000256" key="1">
    <source>
        <dbReference type="ARBA" id="ARBA00022723"/>
    </source>
</evidence>
<sequence>MKRCELCKSPARIYCESDAASLCWGCDAKVHSANFLVARHARTLLCHVCQAPTAWSAAGQKLGRTVSVCERCVCVRGGIKNGVADEESQGGNDDGIDADDDYDEEEDEDDDSAESDVDEEEDDGENQVVPWSSTTPPPAESSSSSEESSSRLCNGDEDVSSKRMHENGADLSSDDDLGCSSSLGKNRTPPLTAATRSSGEPDTVDSLTVRPLKMRRIEATESTRAQHTAAGSRSTAIAESLQKLQRDCRCKRVGGDRRYL</sequence>
<evidence type="ECO:0000256" key="4">
    <source>
        <dbReference type="PROSITE-ProRule" id="PRU00024"/>
    </source>
</evidence>
<dbReference type="InterPro" id="IPR000315">
    <property type="entry name" value="Znf_B-box"/>
</dbReference>
<dbReference type="InterPro" id="IPR049808">
    <property type="entry name" value="CONSTANS-like_Bbox1"/>
</dbReference>
<feature type="compositionally biased region" description="Polar residues" evidence="5">
    <location>
        <begin position="222"/>
        <end position="237"/>
    </location>
</feature>
<accession>A0AA89ALX5</accession>
<dbReference type="Proteomes" id="UP001188597">
    <property type="component" value="Unassembled WGS sequence"/>
</dbReference>
<dbReference type="EMBL" id="JAVXUP010001686">
    <property type="protein sequence ID" value="KAK3009044.1"/>
    <property type="molecule type" value="Genomic_DNA"/>
</dbReference>